<feature type="compositionally biased region" description="Basic and acidic residues" evidence="1">
    <location>
        <begin position="59"/>
        <end position="69"/>
    </location>
</feature>
<keyword evidence="2" id="KW-0812">Transmembrane</keyword>
<comment type="caution">
    <text evidence="3">The sequence shown here is derived from an EMBL/GenBank/DDBJ whole genome shotgun (WGS) entry which is preliminary data.</text>
</comment>
<evidence type="ECO:0000313" key="3">
    <source>
        <dbReference type="EMBL" id="CAD8114588.1"/>
    </source>
</evidence>
<dbReference type="EMBL" id="CAJJDN010000106">
    <property type="protein sequence ID" value="CAD8114588.1"/>
    <property type="molecule type" value="Genomic_DNA"/>
</dbReference>
<evidence type="ECO:0008006" key="5">
    <source>
        <dbReference type="Google" id="ProtNLM"/>
    </source>
</evidence>
<feature type="compositionally biased region" description="Basic and acidic residues" evidence="1">
    <location>
        <begin position="76"/>
        <end position="94"/>
    </location>
</feature>
<evidence type="ECO:0000256" key="2">
    <source>
        <dbReference type="SAM" id="Phobius"/>
    </source>
</evidence>
<gene>
    <name evidence="3" type="ORF">PSON_ATCC_30995.1.T1060087</name>
</gene>
<dbReference type="AlphaFoldDB" id="A0A8S1QFA7"/>
<evidence type="ECO:0000256" key="1">
    <source>
        <dbReference type="SAM" id="MobiDB-lite"/>
    </source>
</evidence>
<keyword evidence="2" id="KW-1133">Transmembrane helix</keyword>
<name>A0A8S1QFA7_9CILI</name>
<accession>A0A8S1QFA7</accession>
<reference evidence="3" key="1">
    <citation type="submission" date="2021-01" db="EMBL/GenBank/DDBJ databases">
        <authorList>
            <consortium name="Genoscope - CEA"/>
            <person name="William W."/>
        </authorList>
    </citation>
    <scope>NUCLEOTIDE SEQUENCE</scope>
</reference>
<sequence length="114" mass="13541">MANIFLNIWINILSINCLDYRQIIVFNAIHFWILTFVDAGLLLTLLYLRGQLSQIEREKNELTQEETKKSQKKKKQQENEIDKVAQKAKKDSQKHNQKNLNKAIGKQKQFQQRK</sequence>
<feature type="transmembrane region" description="Helical" evidence="2">
    <location>
        <begin position="29"/>
        <end position="48"/>
    </location>
</feature>
<protein>
    <recommendedName>
        <fullName evidence="5">Transmembrane protein</fullName>
    </recommendedName>
</protein>
<evidence type="ECO:0000313" key="4">
    <source>
        <dbReference type="Proteomes" id="UP000692954"/>
    </source>
</evidence>
<organism evidence="3 4">
    <name type="scientific">Paramecium sonneborni</name>
    <dbReference type="NCBI Taxonomy" id="65129"/>
    <lineage>
        <taxon>Eukaryota</taxon>
        <taxon>Sar</taxon>
        <taxon>Alveolata</taxon>
        <taxon>Ciliophora</taxon>
        <taxon>Intramacronucleata</taxon>
        <taxon>Oligohymenophorea</taxon>
        <taxon>Peniculida</taxon>
        <taxon>Parameciidae</taxon>
        <taxon>Paramecium</taxon>
    </lineage>
</organism>
<keyword evidence="2" id="KW-0472">Membrane</keyword>
<feature type="region of interest" description="Disordered" evidence="1">
    <location>
        <begin position="59"/>
        <end position="114"/>
    </location>
</feature>
<proteinExistence type="predicted"/>
<dbReference type="Proteomes" id="UP000692954">
    <property type="component" value="Unassembled WGS sequence"/>
</dbReference>
<keyword evidence="4" id="KW-1185">Reference proteome</keyword>